<name>A0A8B9BT80_9AVES</name>
<dbReference type="Ensembl" id="ENSABRT00000013122.1">
    <property type="protein sequence ID" value="ENSABRP00000009225.1"/>
    <property type="gene ID" value="ENSABRG00000008244.1"/>
</dbReference>
<accession>A0A8B9BT80</accession>
<feature type="compositionally biased region" description="Pro residues" evidence="1">
    <location>
        <begin position="56"/>
        <end position="73"/>
    </location>
</feature>
<dbReference type="Proteomes" id="UP000694426">
    <property type="component" value="Unplaced"/>
</dbReference>
<protein>
    <submittedName>
        <fullName evidence="2">Uncharacterized protein</fullName>
    </submittedName>
</protein>
<organism evidence="2 3">
    <name type="scientific">Anser brachyrhynchus</name>
    <name type="common">Pink-footed goose</name>
    <dbReference type="NCBI Taxonomy" id="132585"/>
    <lineage>
        <taxon>Eukaryota</taxon>
        <taxon>Metazoa</taxon>
        <taxon>Chordata</taxon>
        <taxon>Craniata</taxon>
        <taxon>Vertebrata</taxon>
        <taxon>Euteleostomi</taxon>
        <taxon>Archelosauria</taxon>
        <taxon>Archosauria</taxon>
        <taxon>Dinosauria</taxon>
        <taxon>Saurischia</taxon>
        <taxon>Theropoda</taxon>
        <taxon>Coelurosauria</taxon>
        <taxon>Aves</taxon>
        <taxon>Neognathae</taxon>
        <taxon>Galloanserae</taxon>
        <taxon>Anseriformes</taxon>
        <taxon>Anatidae</taxon>
        <taxon>Anserinae</taxon>
        <taxon>Anser</taxon>
    </lineage>
</organism>
<evidence type="ECO:0000313" key="2">
    <source>
        <dbReference type="Ensembl" id="ENSABRP00000009225.1"/>
    </source>
</evidence>
<feature type="region of interest" description="Disordered" evidence="1">
    <location>
        <begin position="54"/>
        <end position="77"/>
    </location>
</feature>
<dbReference type="AlphaFoldDB" id="A0A8B9BT80"/>
<evidence type="ECO:0000256" key="1">
    <source>
        <dbReference type="SAM" id="MobiDB-lite"/>
    </source>
</evidence>
<evidence type="ECO:0000313" key="3">
    <source>
        <dbReference type="Proteomes" id="UP000694426"/>
    </source>
</evidence>
<reference evidence="2" key="2">
    <citation type="submission" date="2025-09" db="UniProtKB">
        <authorList>
            <consortium name="Ensembl"/>
        </authorList>
    </citation>
    <scope>IDENTIFICATION</scope>
</reference>
<reference evidence="2" key="1">
    <citation type="submission" date="2025-08" db="UniProtKB">
        <authorList>
            <consortium name="Ensembl"/>
        </authorList>
    </citation>
    <scope>IDENTIFICATION</scope>
</reference>
<sequence>MGSVFGPSARERRQPGRLCVPVVTGGLCRGKFVGYSSCDAAWSHSGHLALVVTQFPGPPSPSPTPPARSPPASPLLEDGFGEHPFYHCLVAELPKEQWSSEGETSCRLFLDAKYTRDVLYLMLCMIRKVSATSWGRRNRLTVKCSNI</sequence>
<keyword evidence="3" id="KW-1185">Reference proteome</keyword>
<proteinExistence type="predicted"/>